<dbReference type="InterPro" id="IPR042245">
    <property type="entry name" value="Tgt2/MlaC_sf"/>
</dbReference>
<evidence type="ECO:0000313" key="2">
    <source>
        <dbReference type="EMBL" id="MBW7570908.1"/>
    </source>
</evidence>
<keyword evidence="1" id="KW-0732">Signal</keyword>
<gene>
    <name evidence="2" type="ORF">J5V48_08375</name>
</gene>
<dbReference type="Gene3D" id="3.10.450.710">
    <property type="entry name" value="Tgt2/MlaC"/>
    <property type="match status" value="1"/>
</dbReference>
<dbReference type="PIRSF" id="PIRSF004649">
    <property type="entry name" value="MlaC"/>
    <property type="match status" value="1"/>
</dbReference>
<feature type="signal peptide" evidence="1">
    <location>
        <begin position="1"/>
        <end position="22"/>
    </location>
</feature>
<dbReference type="PANTHER" id="PTHR36573:SF1">
    <property type="entry name" value="INTERMEMBRANE PHOSPHOLIPID TRANSPORT SYSTEM BINDING PROTEIN MLAC"/>
    <property type="match status" value="1"/>
</dbReference>
<keyword evidence="3" id="KW-1185">Reference proteome</keyword>
<feature type="chain" id="PRO_5046937947" evidence="1">
    <location>
        <begin position="23"/>
        <end position="201"/>
    </location>
</feature>
<dbReference type="PANTHER" id="PTHR36573">
    <property type="entry name" value="INTERMEMBRANE PHOSPHOLIPID TRANSPORT SYSTEM BINDING PROTEIN MLAC"/>
    <property type="match status" value="1"/>
</dbReference>
<reference evidence="2 3" key="1">
    <citation type="submission" date="2021-03" db="EMBL/GenBank/DDBJ databases">
        <title>Succinivibrio sp. nov. isolated from feces of cow.</title>
        <authorList>
            <person name="Choi J.-Y."/>
        </authorList>
    </citation>
    <scope>NUCLEOTIDE SEQUENCE [LARGE SCALE GENOMIC DNA]</scope>
    <source>
        <strain evidence="2 3">AGMB01872</strain>
    </source>
</reference>
<dbReference type="EMBL" id="JAGFNY010000035">
    <property type="protein sequence ID" value="MBW7570908.1"/>
    <property type="molecule type" value="Genomic_DNA"/>
</dbReference>
<dbReference type="InterPro" id="IPR008869">
    <property type="entry name" value="MlaC/ttg2D"/>
</dbReference>
<evidence type="ECO:0000313" key="3">
    <source>
        <dbReference type="Proteomes" id="UP000731465"/>
    </source>
</evidence>
<evidence type="ECO:0000256" key="1">
    <source>
        <dbReference type="SAM" id="SignalP"/>
    </source>
</evidence>
<proteinExistence type="predicted"/>
<dbReference type="Proteomes" id="UP000731465">
    <property type="component" value="Unassembled WGS sequence"/>
</dbReference>
<dbReference type="Pfam" id="PF05494">
    <property type="entry name" value="MlaC"/>
    <property type="match status" value="1"/>
</dbReference>
<name>A0ABS7DI52_9GAMM</name>
<protein>
    <submittedName>
        <fullName evidence="2">ABC transporter substrate-binding protein</fullName>
    </submittedName>
</protein>
<dbReference type="RefSeq" id="WP_219938133.1">
    <property type="nucleotide sequence ID" value="NZ_JAGFNY010000035.1"/>
</dbReference>
<comment type="caution">
    <text evidence="2">The sequence shown here is derived from an EMBL/GenBank/DDBJ whole genome shotgun (WGS) entry which is preliminary data.</text>
</comment>
<sequence>MKSLIKLFVAIGALLSFNCANAQENPYELANTVAHNTIVQIKANKDSLSDRVVAEKIINENLMPHIDVKYAAYKVIGTSLKNTTAEQRENFTKAFAENMKNSFVKVLTKYTSQEIIPSAVKAVPEDETLVSVKMNIHEDGKKDLELVLKLRKNKKTNVWKAYDMVAENISMLESKVSEISPIIKNQGIEKAIEILNSNETK</sequence>
<accession>A0ABS7DI52</accession>
<organism evidence="2 3">
    <name type="scientific">Succinivibrio faecicola</name>
    <dbReference type="NCBI Taxonomy" id="2820300"/>
    <lineage>
        <taxon>Bacteria</taxon>
        <taxon>Pseudomonadati</taxon>
        <taxon>Pseudomonadota</taxon>
        <taxon>Gammaproteobacteria</taxon>
        <taxon>Aeromonadales</taxon>
        <taxon>Succinivibrionaceae</taxon>
        <taxon>Succinivibrio</taxon>
    </lineage>
</organism>